<evidence type="ECO:0000313" key="21">
    <source>
        <dbReference type="Ensembl" id="ENSBJAP00000007468.1"/>
    </source>
</evidence>
<dbReference type="PANTHER" id="PTHR45956:SF4">
    <property type="entry name" value="RUN AND FYVE DOMAIN-CONTAINING PROTEIN 1"/>
    <property type="match status" value="1"/>
</dbReference>
<evidence type="ECO:0000259" key="19">
    <source>
        <dbReference type="PROSITE" id="PS50178"/>
    </source>
</evidence>
<keyword evidence="22" id="KW-1185">Reference proteome</keyword>
<dbReference type="Gene3D" id="1.20.58.900">
    <property type="match status" value="1"/>
</dbReference>
<dbReference type="InterPro" id="IPR000306">
    <property type="entry name" value="Znf_FYVE"/>
</dbReference>
<dbReference type="PROSITE" id="PS50178">
    <property type="entry name" value="ZF_FYVE"/>
    <property type="match status" value="1"/>
</dbReference>
<dbReference type="FunFam" id="3.30.40.10:FF:000046">
    <property type="entry name" value="RUN and FYVE domain containing 2"/>
    <property type="match status" value="1"/>
</dbReference>
<dbReference type="Ensembl" id="ENSBJAT00000007685.1">
    <property type="protein sequence ID" value="ENSBJAP00000007468.1"/>
    <property type="gene ID" value="ENSBJAG00000005259.1"/>
</dbReference>
<organism evidence="21 22">
    <name type="scientific">Buteo japonicus</name>
    <dbReference type="NCBI Taxonomy" id="224669"/>
    <lineage>
        <taxon>Eukaryota</taxon>
        <taxon>Metazoa</taxon>
        <taxon>Chordata</taxon>
        <taxon>Craniata</taxon>
        <taxon>Vertebrata</taxon>
        <taxon>Euteleostomi</taxon>
        <taxon>Archelosauria</taxon>
        <taxon>Archosauria</taxon>
        <taxon>Dinosauria</taxon>
        <taxon>Saurischia</taxon>
        <taxon>Theropoda</taxon>
        <taxon>Coelurosauria</taxon>
        <taxon>Aves</taxon>
        <taxon>Neognathae</taxon>
        <taxon>Neoaves</taxon>
        <taxon>Telluraves</taxon>
        <taxon>Accipitrimorphae</taxon>
        <taxon>Accipitriformes</taxon>
        <taxon>Accipitridae</taxon>
        <taxon>Accipitrinae</taxon>
        <taxon>Buteo</taxon>
    </lineage>
</organism>
<evidence type="ECO:0000256" key="2">
    <source>
        <dbReference type="ARBA" id="ARBA00022448"/>
    </source>
</evidence>
<evidence type="ECO:0000256" key="8">
    <source>
        <dbReference type="ARBA" id="ARBA00022833"/>
    </source>
</evidence>
<dbReference type="PROSITE" id="PS50826">
    <property type="entry name" value="RUN"/>
    <property type="match status" value="1"/>
</dbReference>
<evidence type="ECO:0000259" key="20">
    <source>
        <dbReference type="PROSITE" id="PS50826"/>
    </source>
</evidence>
<evidence type="ECO:0000256" key="4">
    <source>
        <dbReference type="ARBA" id="ARBA00022583"/>
    </source>
</evidence>
<evidence type="ECO:0000256" key="14">
    <source>
        <dbReference type="ARBA" id="ARBA00064060"/>
    </source>
</evidence>
<dbReference type="PANTHER" id="PTHR45956">
    <property type="entry name" value="RUN AND FYVE DOMAIN-CONTAINING PROTEIN 2-LIKE PROTEIN"/>
    <property type="match status" value="1"/>
</dbReference>
<evidence type="ECO:0000256" key="13">
    <source>
        <dbReference type="ARBA" id="ARBA00055960"/>
    </source>
</evidence>
<keyword evidence="4" id="KW-0254">Endocytosis</keyword>
<dbReference type="InterPro" id="IPR037213">
    <property type="entry name" value="Run_dom_sf"/>
</dbReference>
<keyword evidence="11" id="KW-0446">Lipid-binding</keyword>
<evidence type="ECO:0000256" key="1">
    <source>
        <dbReference type="ARBA" id="ARBA00004220"/>
    </source>
</evidence>
<keyword evidence="6" id="KW-0967">Endosome</keyword>
<evidence type="ECO:0000256" key="9">
    <source>
        <dbReference type="ARBA" id="ARBA00022927"/>
    </source>
</evidence>
<dbReference type="CDD" id="cd15758">
    <property type="entry name" value="FYVE_RUFY1"/>
    <property type="match status" value="1"/>
</dbReference>
<dbReference type="GO" id="GO:0015031">
    <property type="term" value="P:protein transport"/>
    <property type="evidence" value="ECO:0007669"/>
    <property type="project" value="UniProtKB-KW"/>
</dbReference>
<dbReference type="GO" id="GO:0030100">
    <property type="term" value="P:regulation of endocytosis"/>
    <property type="evidence" value="ECO:0007669"/>
    <property type="project" value="TreeGrafter"/>
</dbReference>
<comment type="subunit">
    <text evidence="14">Self-assembles through coiled coil domains to drive ELVA (endo-lysosomal vesicular assembly) formation. Interacts with BMX. May interact with SSB. Interacts with RAB4 and RAB5 that have been activated by GTP-binding. Interacts WITH RAB14 and RAB4B (GTP-bound form); the interactions allow endosomal tethering and fusion. Interacts with ARL8B (GTP-bound form); the interaction is required for RUFY1 endosomal location and promotes interaction with RAB14.</text>
</comment>
<dbReference type="InterPro" id="IPR004012">
    <property type="entry name" value="Run_dom"/>
</dbReference>
<keyword evidence="12" id="KW-0472">Membrane</keyword>
<evidence type="ECO:0000256" key="3">
    <source>
        <dbReference type="ARBA" id="ARBA00022553"/>
    </source>
</evidence>
<feature type="domain" description="RUN" evidence="20">
    <location>
        <begin position="114"/>
        <end position="246"/>
    </location>
</feature>
<accession>A0A8C0AUU6</accession>
<keyword evidence="8" id="KW-0862">Zinc</keyword>
<evidence type="ECO:0000256" key="18">
    <source>
        <dbReference type="SAM" id="Coils"/>
    </source>
</evidence>
<dbReference type="Pfam" id="PF01363">
    <property type="entry name" value="FYVE"/>
    <property type="match status" value="1"/>
</dbReference>
<feature type="coiled-coil region" evidence="18">
    <location>
        <begin position="462"/>
        <end position="587"/>
    </location>
</feature>
<dbReference type="CDD" id="cd17694">
    <property type="entry name" value="RUN_RUFY1"/>
    <property type="match status" value="1"/>
</dbReference>
<dbReference type="GO" id="GO:0031901">
    <property type="term" value="C:early endosome membrane"/>
    <property type="evidence" value="ECO:0007669"/>
    <property type="project" value="UniProtKB-SubCell"/>
</dbReference>
<keyword evidence="10 18" id="KW-0175">Coiled coil</keyword>
<evidence type="ECO:0000256" key="16">
    <source>
        <dbReference type="ARBA" id="ARBA00078126"/>
    </source>
</evidence>
<evidence type="ECO:0000256" key="6">
    <source>
        <dbReference type="ARBA" id="ARBA00022753"/>
    </source>
</evidence>
<dbReference type="GO" id="GO:0008289">
    <property type="term" value="F:lipid binding"/>
    <property type="evidence" value="ECO:0007669"/>
    <property type="project" value="UniProtKB-KW"/>
</dbReference>
<name>A0A8C0AUU6_9AVES</name>
<dbReference type="FunFam" id="1.20.5.170:FF:000013">
    <property type="entry name" value="RUN and FYVE domain-containing 1"/>
    <property type="match status" value="1"/>
</dbReference>
<evidence type="ECO:0000256" key="10">
    <source>
        <dbReference type="ARBA" id="ARBA00023054"/>
    </source>
</evidence>
<dbReference type="AlphaFoldDB" id="A0A8C0AUU6"/>
<reference evidence="21" key="2">
    <citation type="submission" date="2025-09" db="UniProtKB">
        <authorList>
            <consortium name="Ensembl"/>
        </authorList>
    </citation>
    <scope>IDENTIFICATION</scope>
</reference>
<dbReference type="SMART" id="SM00064">
    <property type="entry name" value="FYVE"/>
    <property type="match status" value="1"/>
</dbReference>
<comment type="function">
    <text evidence="13">Activating adapter involved in cargo sorting from early/recycling endosomes. Regulates retrieval of proteins from endosomes to the trans-Golgi network through interaction with the dynein-dynactin complex. Dual effector of RAB4B and RAB14, mediates a cooperative interaction allowing endosomal tethering and fusion. Binds phospholipid vesicles containing phosphatidylinositol 3-phosphate and participates in early endosomal trafficking. In oocytes, self-assembles to form a protein matrix which hold together endolysosomes, autophagosomes and proteasomes and generate non-membrane-bound compartments called endo-lysosomal vesicular assemblies (ELVAs). In immature oocytes, ELVAs sequester ubiquitinated protein aggregates and degrade them upon oocyte maturation.</text>
</comment>
<dbReference type="SMART" id="SM00593">
    <property type="entry name" value="RUN"/>
    <property type="match status" value="1"/>
</dbReference>
<dbReference type="GO" id="GO:0006897">
    <property type="term" value="P:endocytosis"/>
    <property type="evidence" value="ECO:0007669"/>
    <property type="project" value="UniProtKB-KW"/>
</dbReference>
<evidence type="ECO:0000256" key="15">
    <source>
        <dbReference type="ARBA" id="ARBA00069103"/>
    </source>
</evidence>
<protein>
    <recommendedName>
        <fullName evidence="15">RUN and FYVE domain-containing protein 1</fullName>
    </recommendedName>
    <alternativeName>
        <fullName evidence="16">Rab4-interacting protein</fullName>
    </alternativeName>
</protein>
<dbReference type="Proteomes" id="UP000694555">
    <property type="component" value="Unplaced"/>
</dbReference>
<dbReference type="InterPro" id="IPR011011">
    <property type="entry name" value="Znf_FYVE_PHD"/>
</dbReference>
<keyword evidence="9" id="KW-0653">Protein transport</keyword>
<dbReference type="InterPro" id="IPR013083">
    <property type="entry name" value="Znf_RING/FYVE/PHD"/>
</dbReference>
<sequence>QAGRAWGCRLDWESCTASAAEIKEDFEIIDRKQIPNAAELKNEEKEKTEEARWSAPILSLAKKASENLALRGRGADEGRARYHAMEERANLMNMMKLSIKILIQSALSLGRTLDSDFPPLQQFFVVLEHCLKHGLKVKKTFIGQNKSFFGPLELVEKLCPEASDIATSVKNLPELKTAVGRGRAWLYLALMQKKLADYLKVLLDHKHLLSEFYEPDALMMEEEGAVIVGLLVGLNVIDANLCLKGEDLDSQVKIKFLLNQQILTFTTRDGGITAVLDQKHYVEELNRHLSCTVADLQNKIDCLEKTNSKLQEELAAATDRIGSLQEEQQQLKQQNELIRERSEKSVEVTKEDTKVELDTYKQSRQGLDEMYSDVWKQLKEEKKIRLELEKELELQIGMKTEMEIAMKLLEKDTHEKQDTLVALRQQLEEVKAINLQMFHKSQNAECSLQQKTEAISSFEGKTNEMLSSMKQMEERLQHAEKARQTAEERCNKMKQELAGRLDSCRQQMSQLDSKCSTLEKELKSEKEQRQTLQRELHQEKDATTLLRTELQQMEGLKKELRKLQDEKQQLEKVCEEQEQALQEMGLHLSQSKLKMEDIKEVNKALKGHTWLKDDEATHCKQCEKEFSISRRKHHCRNCGDIFCNTCSSNELALPSYPKPVRVCDTCHTLLLQRCSSNSS</sequence>
<feature type="domain" description="FYVE-type" evidence="19">
    <location>
        <begin position="613"/>
        <end position="671"/>
    </location>
</feature>
<dbReference type="InterPro" id="IPR047335">
    <property type="entry name" value="RUFY1-3"/>
</dbReference>
<proteinExistence type="predicted"/>
<dbReference type="InterPro" id="IPR047330">
    <property type="entry name" value="RUN_RUFY1"/>
</dbReference>
<dbReference type="Pfam" id="PF02759">
    <property type="entry name" value="RUN"/>
    <property type="match status" value="1"/>
</dbReference>
<keyword evidence="3" id="KW-0597">Phosphoprotein</keyword>
<comment type="subcellular location">
    <subcellularLocation>
        <location evidence="1">Early endosome membrane</location>
        <topology evidence="1">Peripheral membrane protein</topology>
    </subcellularLocation>
</comment>
<evidence type="ECO:0000313" key="22">
    <source>
        <dbReference type="Proteomes" id="UP000694555"/>
    </source>
</evidence>
<dbReference type="InterPro" id="IPR047331">
    <property type="entry name" value="FYVE_RUFY1"/>
</dbReference>
<dbReference type="FunFam" id="1.20.58.900:FF:000001">
    <property type="entry name" value="RUN and FYVE domain containing 2"/>
    <property type="match status" value="1"/>
</dbReference>
<evidence type="ECO:0000256" key="17">
    <source>
        <dbReference type="PROSITE-ProRule" id="PRU00091"/>
    </source>
</evidence>
<evidence type="ECO:0000256" key="7">
    <source>
        <dbReference type="ARBA" id="ARBA00022771"/>
    </source>
</evidence>
<reference evidence="21" key="1">
    <citation type="submission" date="2025-08" db="UniProtKB">
        <authorList>
            <consortium name="Ensembl"/>
        </authorList>
    </citation>
    <scope>IDENTIFICATION</scope>
</reference>
<evidence type="ECO:0000256" key="5">
    <source>
        <dbReference type="ARBA" id="ARBA00022723"/>
    </source>
</evidence>
<dbReference type="InterPro" id="IPR017455">
    <property type="entry name" value="Znf_FYVE-rel"/>
</dbReference>
<dbReference type="Gene3D" id="1.20.5.170">
    <property type="match status" value="1"/>
</dbReference>
<keyword evidence="2" id="KW-0813">Transport</keyword>
<dbReference type="SUPFAM" id="SSF140741">
    <property type="entry name" value="RUN domain-like"/>
    <property type="match status" value="1"/>
</dbReference>
<keyword evidence="7 17" id="KW-0863">Zinc-finger</keyword>
<dbReference type="Gene3D" id="3.30.40.10">
    <property type="entry name" value="Zinc/RING finger domain, C3HC4 (zinc finger)"/>
    <property type="match status" value="1"/>
</dbReference>
<feature type="coiled-coil region" evidence="18">
    <location>
        <begin position="286"/>
        <end position="344"/>
    </location>
</feature>
<dbReference type="SUPFAM" id="SSF46579">
    <property type="entry name" value="Prefoldin"/>
    <property type="match status" value="1"/>
</dbReference>
<dbReference type="SUPFAM" id="SSF57903">
    <property type="entry name" value="FYVE/PHD zinc finger"/>
    <property type="match status" value="1"/>
</dbReference>
<evidence type="ECO:0000256" key="12">
    <source>
        <dbReference type="ARBA" id="ARBA00023136"/>
    </source>
</evidence>
<dbReference type="GO" id="GO:0008270">
    <property type="term" value="F:zinc ion binding"/>
    <property type="evidence" value="ECO:0007669"/>
    <property type="project" value="UniProtKB-KW"/>
</dbReference>
<evidence type="ECO:0000256" key="11">
    <source>
        <dbReference type="ARBA" id="ARBA00023121"/>
    </source>
</evidence>
<keyword evidence="5" id="KW-0479">Metal-binding</keyword>